<dbReference type="Gene3D" id="1.10.10.970">
    <property type="entry name" value="RNA 2'-phosphotransferase, Tpt1/KptA family, N-terminal domain"/>
    <property type="match status" value="1"/>
</dbReference>
<dbReference type="GO" id="GO:0016740">
    <property type="term" value="F:transferase activity"/>
    <property type="evidence" value="ECO:0007669"/>
    <property type="project" value="InterPro"/>
</dbReference>
<dbReference type="EMBL" id="AP028679">
    <property type="protein sequence ID" value="BEQ15062.1"/>
    <property type="molecule type" value="Genomic_DNA"/>
</dbReference>
<dbReference type="RefSeq" id="WP_338598947.1">
    <property type="nucleotide sequence ID" value="NZ_AP028679.1"/>
</dbReference>
<keyword evidence="3" id="KW-1185">Reference proteome</keyword>
<evidence type="ECO:0000256" key="1">
    <source>
        <dbReference type="SAM" id="MobiDB-lite"/>
    </source>
</evidence>
<organism evidence="2 3">
    <name type="scientific">Desulfoferula mesophila</name>
    <dbReference type="NCBI Taxonomy" id="3058419"/>
    <lineage>
        <taxon>Bacteria</taxon>
        <taxon>Pseudomonadati</taxon>
        <taxon>Thermodesulfobacteriota</taxon>
        <taxon>Desulfarculia</taxon>
        <taxon>Desulfarculales</taxon>
        <taxon>Desulfarculaceae</taxon>
        <taxon>Desulfoferula</taxon>
    </lineage>
</organism>
<dbReference type="KEGG" id="dmp:FAK_21280"/>
<dbReference type="InterPro" id="IPR042081">
    <property type="entry name" value="RNA_2'-PTrans_C"/>
</dbReference>
<dbReference type="Proteomes" id="UP001366166">
    <property type="component" value="Chromosome"/>
</dbReference>
<dbReference type="AlphaFoldDB" id="A0AAU9F160"/>
<dbReference type="SUPFAM" id="SSF56399">
    <property type="entry name" value="ADP-ribosylation"/>
    <property type="match status" value="1"/>
</dbReference>
<dbReference type="InterPro" id="IPR042080">
    <property type="entry name" value="RNA_2'-PTrans_N"/>
</dbReference>
<evidence type="ECO:0000313" key="2">
    <source>
        <dbReference type="EMBL" id="BEQ15062.1"/>
    </source>
</evidence>
<dbReference type="Pfam" id="PF01885">
    <property type="entry name" value="PTS_2-RNA"/>
    <property type="match status" value="1"/>
</dbReference>
<dbReference type="InterPro" id="IPR002745">
    <property type="entry name" value="Ptrans_KptA/Tpt1"/>
</dbReference>
<accession>A0AAU9F160</accession>
<gene>
    <name evidence="2" type="ORF">FAK_21280</name>
</gene>
<sequence>MARRQSQKEDNLVRILRYALGVAPAEFALLPDDEGWVPVKELLAALHQEEGWKHLRQGMLNDAASRLVPELVELDDKRIRVSERSFQPPDYGAAPPAHLYLGARRKAWPVLKRRGLEETHDGRPWILSATPEAALRLGERRDSEPVLITVQAHQASDQGALFPAWGEYFLCAWAPAACLMGPPIEETVIPKKPAKPKPAPAGPAMPAADSMPGSFLVDPDDVEKPYKRKGITKDIPWKRERRKDRRGK</sequence>
<evidence type="ECO:0008006" key="4">
    <source>
        <dbReference type="Google" id="ProtNLM"/>
    </source>
</evidence>
<protein>
    <recommendedName>
        <fullName evidence="4">RNA 2'-phosphotransferase</fullName>
    </recommendedName>
</protein>
<name>A0AAU9F160_9BACT</name>
<reference evidence="3" key="1">
    <citation type="journal article" date="2023" name="Arch. Microbiol.">
        <title>Desulfoferula mesophilus gen. nov. sp. nov., a mesophilic sulfate-reducing bacterium isolated from a brackish lake sediment.</title>
        <authorList>
            <person name="Watanabe T."/>
            <person name="Yabe T."/>
            <person name="Tsuji J.M."/>
            <person name="Fukui M."/>
        </authorList>
    </citation>
    <scope>NUCLEOTIDE SEQUENCE [LARGE SCALE GENOMIC DNA]</scope>
    <source>
        <strain evidence="3">12FAK</strain>
    </source>
</reference>
<proteinExistence type="predicted"/>
<dbReference type="Gene3D" id="3.20.170.30">
    <property type="match status" value="1"/>
</dbReference>
<feature type="region of interest" description="Disordered" evidence="1">
    <location>
        <begin position="190"/>
        <end position="248"/>
    </location>
</feature>
<evidence type="ECO:0000313" key="3">
    <source>
        <dbReference type="Proteomes" id="UP001366166"/>
    </source>
</evidence>
<feature type="compositionally biased region" description="Basic residues" evidence="1">
    <location>
        <begin position="239"/>
        <end position="248"/>
    </location>
</feature>